<dbReference type="PANTHER" id="PTHR21015:SF22">
    <property type="entry name" value="GLYCOSYLTRANSFERASE"/>
    <property type="match status" value="1"/>
</dbReference>
<dbReference type="PANTHER" id="PTHR21015">
    <property type="entry name" value="UDP-N-ACETYLGLUCOSAMINE--N-ACETYLMURAMYL-(PENTAPEPTIDE) PYROPHOSPHORYL-UNDECAPRENOL N-ACETYLGLUCOSAMINE TRANSFERASE 1"/>
    <property type="match status" value="1"/>
</dbReference>
<organism evidence="1 2">
    <name type="scientific">Rhodopirellula maiorica SM1</name>
    <dbReference type="NCBI Taxonomy" id="1265738"/>
    <lineage>
        <taxon>Bacteria</taxon>
        <taxon>Pseudomonadati</taxon>
        <taxon>Planctomycetota</taxon>
        <taxon>Planctomycetia</taxon>
        <taxon>Pirellulales</taxon>
        <taxon>Pirellulaceae</taxon>
        <taxon>Novipirellula</taxon>
    </lineage>
</organism>
<dbReference type="SUPFAM" id="SSF53756">
    <property type="entry name" value="UDP-Glycosyltransferase/glycogen phosphorylase"/>
    <property type="match status" value="1"/>
</dbReference>
<dbReference type="Gene3D" id="3.40.50.2000">
    <property type="entry name" value="Glycogen Phosphorylase B"/>
    <property type="match status" value="2"/>
</dbReference>
<dbReference type="EMBL" id="ANOG01000775">
    <property type="protein sequence ID" value="EMI17617.1"/>
    <property type="molecule type" value="Genomic_DNA"/>
</dbReference>
<reference evidence="1 2" key="1">
    <citation type="journal article" date="2013" name="Mar. Genomics">
        <title>Expression of sulfatases in Rhodopirellula baltica and the diversity of sulfatases in the genus Rhodopirellula.</title>
        <authorList>
            <person name="Wegner C.E."/>
            <person name="Richter-Heitmann T."/>
            <person name="Klindworth A."/>
            <person name="Klockow C."/>
            <person name="Richter M."/>
            <person name="Achstetter T."/>
            <person name="Glockner F.O."/>
            <person name="Harder J."/>
        </authorList>
    </citation>
    <scope>NUCLEOTIDE SEQUENCE [LARGE SCALE GENOMIC DNA]</scope>
    <source>
        <strain evidence="1 2">SM1</strain>
    </source>
</reference>
<protein>
    <submittedName>
        <fullName evidence="1">Glycosyltransferase</fullName>
    </submittedName>
</protein>
<name>M5RQF3_9BACT</name>
<dbReference type="GO" id="GO:0016757">
    <property type="term" value="F:glycosyltransferase activity"/>
    <property type="evidence" value="ECO:0007669"/>
    <property type="project" value="TreeGrafter"/>
</dbReference>
<keyword evidence="1" id="KW-0808">Transferase</keyword>
<proteinExistence type="predicted"/>
<dbReference type="RefSeq" id="WP_008703213.1">
    <property type="nucleotide sequence ID" value="NZ_ANOG01000775.1"/>
</dbReference>
<dbReference type="PATRIC" id="fig|1265738.3.peg.5465"/>
<keyword evidence="2" id="KW-1185">Reference proteome</keyword>
<comment type="caution">
    <text evidence="1">The sequence shown here is derived from an EMBL/GenBank/DDBJ whole genome shotgun (WGS) entry which is preliminary data.</text>
</comment>
<gene>
    <name evidence="1" type="ORF">RMSM_05460</name>
</gene>
<dbReference type="Proteomes" id="UP000011991">
    <property type="component" value="Unassembled WGS sequence"/>
</dbReference>
<sequence length="393" mass="43253">MKSRIVFSWEWGSGNGHLRRFVPLAESLQKRGHEIVLISREQSRAKKIFAHTSIPILPCPDLPTNRSQPFRSPQTYAGLAWNLGLHDSQAVIRSVAAWKQMLMQIQPTHMLSDFGLIGPMVANCLNIPTSRIGLGFGTPPSESVLEAMFGQTPTEEELSIAYRIESSLSLATHTSRLRSLSGWSEIFHTNGPVLLVTVADFDPYNGLRQHSEYLGAWSDETGVEPSWGNPGGTKAFSYLTPDSKIVGRCKELSRIGLNVLLVCGGAIPDGLHSIPRLTVTDQLLKTGSCKDACSLVICNANHGLTLRSLELGLPVLMFPRYIEHRWNTSVVQRLGFGVDLSARSPDEWPSAVLGLVGDKELQQRLAQYADVLRSQNQSSLTACVNELISWIEG</sequence>
<dbReference type="OrthoDB" id="271062at2"/>
<evidence type="ECO:0000313" key="1">
    <source>
        <dbReference type="EMBL" id="EMI17617.1"/>
    </source>
</evidence>
<evidence type="ECO:0000313" key="2">
    <source>
        <dbReference type="Proteomes" id="UP000011991"/>
    </source>
</evidence>
<accession>M5RQF3</accession>
<dbReference type="AlphaFoldDB" id="M5RQF3"/>